<evidence type="ECO:0008006" key="3">
    <source>
        <dbReference type="Google" id="ProtNLM"/>
    </source>
</evidence>
<protein>
    <recommendedName>
        <fullName evidence="3">Galectin</fullName>
    </recommendedName>
</protein>
<gene>
    <name evidence="1" type="ORF">MAR_032454</name>
</gene>
<proteinExistence type="predicted"/>
<dbReference type="Proteomes" id="UP001164746">
    <property type="component" value="Chromosome 10"/>
</dbReference>
<reference evidence="1" key="1">
    <citation type="submission" date="2022-11" db="EMBL/GenBank/DDBJ databases">
        <title>Centuries of genome instability and evolution in soft-shell clam transmissible cancer (bioRxiv).</title>
        <authorList>
            <person name="Hart S.F.M."/>
            <person name="Yonemitsu M.A."/>
            <person name="Giersch R.M."/>
            <person name="Beal B.F."/>
            <person name="Arriagada G."/>
            <person name="Davis B.W."/>
            <person name="Ostrander E.A."/>
            <person name="Goff S.P."/>
            <person name="Metzger M.J."/>
        </authorList>
    </citation>
    <scope>NUCLEOTIDE SEQUENCE</scope>
    <source>
        <strain evidence="1">MELC-2E11</strain>
        <tissue evidence="1">Siphon/mantle</tissue>
    </source>
</reference>
<evidence type="ECO:0000313" key="2">
    <source>
        <dbReference type="Proteomes" id="UP001164746"/>
    </source>
</evidence>
<name>A0ABY7F7C8_MYAAR</name>
<organism evidence="1 2">
    <name type="scientific">Mya arenaria</name>
    <name type="common">Soft-shell clam</name>
    <dbReference type="NCBI Taxonomy" id="6604"/>
    <lineage>
        <taxon>Eukaryota</taxon>
        <taxon>Metazoa</taxon>
        <taxon>Spiralia</taxon>
        <taxon>Lophotrochozoa</taxon>
        <taxon>Mollusca</taxon>
        <taxon>Bivalvia</taxon>
        <taxon>Autobranchia</taxon>
        <taxon>Heteroconchia</taxon>
        <taxon>Euheterodonta</taxon>
        <taxon>Imparidentia</taxon>
        <taxon>Neoheterodontei</taxon>
        <taxon>Myida</taxon>
        <taxon>Myoidea</taxon>
        <taxon>Myidae</taxon>
        <taxon>Mya</taxon>
    </lineage>
</organism>
<sequence>MDANNFYIHVAIRYGYFLIDFYKDGAWCHVPLDKEYPGIVGQVQELTLEIHSDHCQVFLDNAFLGQSETPLQASKMTSLEVCPENSAVVELHSVDYKSNGEIKCT</sequence>
<accession>A0ABY7F7C8</accession>
<keyword evidence="2" id="KW-1185">Reference proteome</keyword>
<evidence type="ECO:0000313" key="1">
    <source>
        <dbReference type="EMBL" id="WAR17860.1"/>
    </source>
</evidence>
<dbReference type="EMBL" id="CP111021">
    <property type="protein sequence ID" value="WAR17860.1"/>
    <property type="molecule type" value="Genomic_DNA"/>
</dbReference>